<dbReference type="AlphaFoldDB" id="A0A2U2P9R6"/>
<name>A0A2U2P9R6_9SPHI</name>
<dbReference type="EMBL" id="QEAS01000034">
    <property type="protein sequence ID" value="PWG78121.1"/>
    <property type="molecule type" value="Genomic_DNA"/>
</dbReference>
<dbReference type="Pfam" id="PF20420">
    <property type="entry name" value="DUF6702"/>
    <property type="match status" value="1"/>
</dbReference>
<evidence type="ECO:0008006" key="3">
    <source>
        <dbReference type="Google" id="ProtNLM"/>
    </source>
</evidence>
<dbReference type="RefSeq" id="WP_109418332.1">
    <property type="nucleotide sequence ID" value="NZ_QEAS01000034.1"/>
</dbReference>
<evidence type="ECO:0000313" key="2">
    <source>
        <dbReference type="Proteomes" id="UP000245647"/>
    </source>
</evidence>
<dbReference type="Proteomes" id="UP000245647">
    <property type="component" value="Unassembled WGS sequence"/>
</dbReference>
<sequence length="157" mass="18203">MLQLFVLLAIFLHPFYVSVTEIRHNVKNKTVEVSSRLFFDDFEAALERQYHDKLNILKPADKNKADKMISAYIKKHLLISIDGRPADLQYVGYEIEEDGAWCYFEIKGVDKADNISVVNNILFEEHTSQINMLHVIVNGQRKSTKLDNPQSRAVFKF</sequence>
<proteinExistence type="predicted"/>
<keyword evidence="2" id="KW-1185">Reference proteome</keyword>
<protein>
    <recommendedName>
        <fullName evidence="3">Peptidase E</fullName>
    </recommendedName>
</protein>
<organism evidence="1 2">
    <name type="scientific">Pararcticibacter amylolyticus</name>
    <dbReference type="NCBI Taxonomy" id="2173175"/>
    <lineage>
        <taxon>Bacteria</taxon>
        <taxon>Pseudomonadati</taxon>
        <taxon>Bacteroidota</taxon>
        <taxon>Sphingobacteriia</taxon>
        <taxon>Sphingobacteriales</taxon>
        <taxon>Sphingobacteriaceae</taxon>
        <taxon>Pararcticibacter</taxon>
    </lineage>
</organism>
<evidence type="ECO:0000313" key="1">
    <source>
        <dbReference type="EMBL" id="PWG78121.1"/>
    </source>
</evidence>
<reference evidence="1 2" key="1">
    <citation type="submission" date="2018-04" db="EMBL/GenBank/DDBJ databases">
        <title>Pedobacter chongqingensis sp. nov., isolated from a rottenly hemp rope.</title>
        <authorList>
            <person name="Cai Y."/>
        </authorList>
    </citation>
    <scope>NUCLEOTIDE SEQUENCE [LARGE SCALE GENOMIC DNA]</scope>
    <source>
        <strain evidence="1 2">FJ4-8</strain>
    </source>
</reference>
<dbReference type="InterPro" id="IPR046525">
    <property type="entry name" value="DUF6702"/>
</dbReference>
<comment type="caution">
    <text evidence="1">The sequence shown here is derived from an EMBL/GenBank/DDBJ whole genome shotgun (WGS) entry which is preliminary data.</text>
</comment>
<accession>A0A2U2P9R6</accession>
<gene>
    <name evidence="1" type="ORF">DDR33_23935</name>
</gene>
<dbReference type="OrthoDB" id="5735516at2"/>